<dbReference type="InterPro" id="IPR036522">
    <property type="entry name" value="MoaC_sf"/>
</dbReference>
<dbReference type="InterPro" id="IPR002820">
    <property type="entry name" value="Mopterin_CF_biosynth-C_dom"/>
</dbReference>
<dbReference type="Pfam" id="PF01967">
    <property type="entry name" value="MoaC"/>
    <property type="match status" value="1"/>
</dbReference>
<evidence type="ECO:0000256" key="1">
    <source>
        <dbReference type="ARBA" id="ARBA00001637"/>
    </source>
</evidence>
<evidence type="ECO:0000259" key="6">
    <source>
        <dbReference type="Pfam" id="PF01967"/>
    </source>
</evidence>
<feature type="domain" description="Molybdopterin cofactor biosynthesis C (MoaC)" evidence="6">
    <location>
        <begin position="105"/>
        <end position="240"/>
    </location>
</feature>
<reference evidence="7" key="2">
    <citation type="journal article" date="2022" name="Hortic Res">
        <title>The genome of Dioscorea zingiberensis sheds light on the biosynthesis, origin and evolution of the medicinally important diosgenin saponins.</title>
        <authorList>
            <person name="Li Y."/>
            <person name="Tan C."/>
            <person name="Li Z."/>
            <person name="Guo J."/>
            <person name="Li S."/>
            <person name="Chen X."/>
            <person name="Wang C."/>
            <person name="Dai X."/>
            <person name="Yang H."/>
            <person name="Song W."/>
            <person name="Hou L."/>
            <person name="Xu J."/>
            <person name="Tong Z."/>
            <person name="Xu A."/>
            <person name="Yuan X."/>
            <person name="Wang W."/>
            <person name="Yang Q."/>
            <person name="Chen L."/>
            <person name="Sun Z."/>
            <person name="Wang K."/>
            <person name="Pan B."/>
            <person name="Chen J."/>
            <person name="Bao Y."/>
            <person name="Liu F."/>
            <person name="Qi X."/>
            <person name="Gang D.R."/>
            <person name="Wen J."/>
            <person name="Li J."/>
        </authorList>
    </citation>
    <scope>NUCLEOTIDE SEQUENCE</scope>
    <source>
        <strain evidence="7">Dzin_1.0</strain>
    </source>
</reference>
<keyword evidence="4" id="KW-0501">Molybdenum cofactor biosynthesis</keyword>
<sequence>MFPAAKRLFEIRTAFRESPKFAPASRSFSTALNYHIDSPDNNPDMPSEFSEANKEREMEIIFGETPPSNAMESTSSAQESQAVTAVLGGSQQSLSHVDAHGQASMVDISSKEDSKRIAVAVCRVLLGKKAFDLVAANQVAKGDALSIAKIAGICGAKQTSSLIPLCHNIGLTHIRVDLTLNEKDYSVDIEGEAATTGKTGAEMEAMTAVTVAGLTVYDMCKAASKDINITDIHLKHKIGGKSGDWSRNS</sequence>
<accession>A0A9D5C3G5</accession>
<comment type="pathway">
    <text evidence="2">Cofactor biosynthesis; molybdopterin biosynthesis.</text>
</comment>
<name>A0A9D5C3G5_9LILI</name>
<evidence type="ECO:0000313" key="7">
    <source>
        <dbReference type="EMBL" id="KAJ0965886.1"/>
    </source>
</evidence>
<dbReference type="AlphaFoldDB" id="A0A9D5C3G5"/>
<dbReference type="CDD" id="cd01420">
    <property type="entry name" value="MoaC_PE"/>
    <property type="match status" value="1"/>
</dbReference>
<evidence type="ECO:0000313" key="8">
    <source>
        <dbReference type="Proteomes" id="UP001085076"/>
    </source>
</evidence>
<dbReference type="PANTHER" id="PTHR22960">
    <property type="entry name" value="MOLYBDOPTERIN COFACTOR SYNTHESIS PROTEIN A"/>
    <property type="match status" value="1"/>
</dbReference>
<dbReference type="GO" id="GO:0006777">
    <property type="term" value="P:Mo-molybdopterin cofactor biosynthetic process"/>
    <property type="evidence" value="ECO:0007669"/>
    <property type="project" value="UniProtKB-KW"/>
</dbReference>
<protein>
    <recommendedName>
        <fullName evidence="3">cyclic pyranopterin monophosphate synthase</fullName>
        <ecNumber evidence="3">4.6.1.17</ecNumber>
    </recommendedName>
</protein>
<keyword evidence="5" id="KW-0456">Lyase</keyword>
<dbReference type="EMBL" id="JAGGNH010000008">
    <property type="protein sequence ID" value="KAJ0965886.1"/>
    <property type="molecule type" value="Genomic_DNA"/>
</dbReference>
<evidence type="ECO:0000256" key="4">
    <source>
        <dbReference type="ARBA" id="ARBA00023150"/>
    </source>
</evidence>
<dbReference type="InterPro" id="IPR047594">
    <property type="entry name" value="MoaC_bact/euk"/>
</dbReference>
<proteinExistence type="inferred from homology"/>
<comment type="catalytic activity">
    <reaction evidence="1">
        <text>(8S)-3',8-cyclo-7,8-dihydroguanosine 5'-triphosphate = cyclic pyranopterin phosphate + diphosphate</text>
        <dbReference type="Rhea" id="RHEA:49580"/>
        <dbReference type="ChEBI" id="CHEBI:33019"/>
        <dbReference type="ChEBI" id="CHEBI:59648"/>
        <dbReference type="ChEBI" id="CHEBI:131766"/>
        <dbReference type="EC" id="4.6.1.17"/>
    </reaction>
</comment>
<dbReference type="Gene3D" id="3.30.70.640">
    <property type="entry name" value="Molybdopterin cofactor biosynthesis C (MoaC) domain"/>
    <property type="match status" value="1"/>
</dbReference>
<dbReference type="HAMAP" id="MF_01224_B">
    <property type="entry name" value="MoaC_B"/>
    <property type="match status" value="1"/>
</dbReference>
<organism evidence="7 8">
    <name type="scientific">Dioscorea zingiberensis</name>
    <dbReference type="NCBI Taxonomy" id="325984"/>
    <lineage>
        <taxon>Eukaryota</taxon>
        <taxon>Viridiplantae</taxon>
        <taxon>Streptophyta</taxon>
        <taxon>Embryophyta</taxon>
        <taxon>Tracheophyta</taxon>
        <taxon>Spermatophyta</taxon>
        <taxon>Magnoliopsida</taxon>
        <taxon>Liliopsida</taxon>
        <taxon>Dioscoreales</taxon>
        <taxon>Dioscoreaceae</taxon>
        <taxon>Dioscorea</taxon>
    </lineage>
</organism>
<gene>
    <name evidence="7" type="ORF">J5N97_027024</name>
</gene>
<dbReference type="OrthoDB" id="429626at2759"/>
<dbReference type="NCBIfam" id="TIGR00581">
    <property type="entry name" value="moaC"/>
    <property type="match status" value="1"/>
</dbReference>
<dbReference type="InterPro" id="IPR023045">
    <property type="entry name" value="MoaC"/>
</dbReference>
<reference evidence="7" key="1">
    <citation type="submission" date="2021-03" db="EMBL/GenBank/DDBJ databases">
        <authorList>
            <person name="Li Z."/>
            <person name="Yang C."/>
        </authorList>
    </citation>
    <scope>NUCLEOTIDE SEQUENCE</scope>
    <source>
        <strain evidence="7">Dzin_1.0</strain>
        <tissue evidence="7">Leaf</tissue>
    </source>
</reference>
<dbReference type="GO" id="GO:0061799">
    <property type="term" value="F:cyclic pyranopterin monophosphate synthase activity"/>
    <property type="evidence" value="ECO:0007669"/>
    <property type="project" value="UniProtKB-EC"/>
</dbReference>
<keyword evidence="8" id="KW-1185">Reference proteome</keyword>
<dbReference type="Proteomes" id="UP001085076">
    <property type="component" value="Miscellaneous, Linkage group lg08"/>
</dbReference>
<evidence type="ECO:0000256" key="2">
    <source>
        <dbReference type="ARBA" id="ARBA00005046"/>
    </source>
</evidence>
<comment type="caution">
    <text evidence="7">The sequence shown here is derived from an EMBL/GenBank/DDBJ whole genome shotgun (WGS) entry which is preliminary data.</text>
</comment>
<dbReference type="InterPro" id="IPR050105">
    <property type="entry name" value="MoCo_biosynth_MoaA/MoaC"/>
</dbReference>
<evidence type="ECO:0000256" key="5">
    <source>
        <dbReference type="ARBA" id="ARBA00023239"/>
    </source>
</evidence>
<dbReference type="SUPFAM" id="SSF55040">
    <property type="entry name" value="Molybdenum cofactor biosynthesis protein C, MoaC"/>
    <property type="match status" value="1"/>
</dbReference>
<dbReference type="EC" id="4.6.1.17" evidence="3"/>
<evidence type="ECO:0000256" key="3">
    <source>
        <dbReference type="ARBA" id="ARBA00012575"/>
    </source>
</evidence>
<dbReference type="NCBIfam" id="NF006870">
    <property type="entry name" value="PRK09364.1"/>
    <property type="match status" value="1"/>
</dbReference>